<keyword evidence="4" id="KW-1185">Reference proteome</keyword>
<evidence type="ECO:0008006" key="5">
    <source>
        <dbReference type="Google" id="ProtNLM"/>
    </source>
</evidence>
<dbReference type="Gene3D" id="1.20.5.370">
    <property type="match status" value="1"/>
</dbReference>
<evidence type="ECO:0000313" key="4">
    <source>
        <dbReference type="Proteomes" id="UP000053095"/>
    </source>
</evidence>
<evidence type="ECO:0000256" key="2">
    <source>
        <dbReference type="SAM" id="MobiDB-lite"/>
    </source>
</evidence>
<sequence length="400" mass="45460">MPAESKDWVIRIPRSDSANEFVLVYIAPGKAALDLKFIATEGENPYVGSLRQSRLKDIRAKNFQGSEQELEQILKSVLKVRSDASQTGAKQDSEIEATATIKAKDEVNELVINIRKKIDSITQRVATITLSQNDDQTIELFEWMGLMLSRTDVYEHQISTLTTQLQAAEKSIKDLQTSLDDLVQSKKEHENMLLGSFAQVLNEKKLKIRNQQRLLASTNIDSEKVRELESTLDQEEEAPKSRRNKRKAPVRQQDNEPSDSDDEFEKMDIDKPKPNPSRRKAAAAKPPVEEDEEEEEEEEEEVDEDERPETPQPLEEETESEAEEERMASPEDKDKEEEQLQKSNRPNLTRAADPPPPPRRDLPFLRRGKGADTAKKEAEKVPEQDEADEATGGETDDDEL</sequence>
<feature type="compositionally biased region" description="Acidic residues" evidence="2">
    <location>
        <begin position="289"/>
        <end position="307"/>
    </location>
</feature>
<protein>
    <recommendedName>
        <fullName evidence="5">Mitotic apparatus protein p62</fullName>
    </recommendedName>
</protein>
<organism evidence="3 4">
    <name type="scientific">Talaromyces pinophilus</name>
    <name type="common">Penicillium pinophilum</name>
    <dbReference type="NCBI Taxonomy" id="128442"/>
    <lineage>
        <taxon>Eukaryota</taxon>
        <taxon>Fungi</taxon>
        <taxon>Dikarya</taxon>
        <taxon>Ascomycota</taxon>
        <taxon>Pezizomycotina</taxon>
        <taxon>Eurotiomycetes</taxon>
        <taxon>Eurotiomycetidae</taxon>
        <taxon>Eurotiales</taxon>
        <taxon>Trichocomaceae</taxon>
        <taxon>Talaromyces</taxon>
        <taxon>Talaromyces sect. Talaromyces</taxon>
    </lineage>
</organism>
<feature type="compositionally biased region" description="Acidic residues" evidence="2">
    <location>
        <begin position="384"/>
        <end position="400"/>
    </location>
</feature>
<dbReference type="EMBL" id="DF933835">
    <property type="protein sequence ID" value="GAM40650.1"/>
    <property type="molecule type" value="Genomic_DNA"/>
</dbReference>
<feature type="compositionally biased region" description="Acidic residues" evidence="2">
    <location>
        <begin position="256"/>
        <end position="265"/>
    </location>
</feature>
<reference evidence="4" key="1">
    <citation type="journal article" date="2015" name="Genome Announc.">
        <title>Draft genome sequence of Talaromyces cellulolyticus strain Y-94, a source of lignocellulosic biomass-degrading enzymes.</title>
        <authorList>
            <person name="Fujii T."/>
            <person name="Koike H."/>
            <person name="Sawayama S."/>
            <person name="Yano S."/>
            <person name="Inoue H."/>
        </authorList>
    </citation>
    <scope>NUCLEOTIDE SEQUENCE [LARGE SCALE GENOMIC DNA]</scope>
    <source>
        <strain evidence="4">Y-94</strain>
    </source>
</reference>
<dbReference type="Proteomes" id="UP000053095">
    <property type="component" value="Unassembled WGS sequence"/>
</dbReference>
<gene>
    <name evidence="3" type="ORF">TCE0_039f13159</name>
</gene>
<evidence type="ECO:0000313" key="3">
    <source>
        <dbReference type="EMBL" id="GAM40650.1"/>
    </source>
</evidence>
<accession>A0A6N4SLQ2</accession>
<name>A0A6N4SLQ2_TALPI</name>
<feature type="region of interest" description="Disordered" evidence="2">
    <location>
        <begin position="226"/>
        <end position="400"/>
    </location>
</feature>
<feature type="compositionally biased region" description="Basic and acidic residues" evidence="2">
    <location>
        <begin position="325"/>
        <end position="340"/>
    </location>
</feature>
<dbReference type="AlphaFoldDB" id="A0A6N4SLQ2"/>
<evidence type="ECO:0000256" key="1">
    <source>
        <dbReference type="SAM" id="Coils"/>
    </source>
</evidence>
<dbReference type="PANTHER" id="PTHR42067:SF1">
    <property type="entry name" value="MITOTIC APPARATUS PROTEIN P62"/>
    <property type="match status" value="1"/>
</dbReference>
<feature type="compositionally biased region" description="Basic and acidic residues" evidence="2">
    <location>
        <begin position="358"/>
        <end position="383"/>
    </location>
</feature>
<proteinExistence type="predicted"/>
<keyword evidence="1" id="KW-0175">Coiled coil</keyword>
<dbReference type="InterPro" id="IPR014751">
    <property type="entry name" value="XRCC4-like_C"/>
</dbReference>
<feature type="compositionally biased region" description="Acidic residues" evidence="2">
    <location>
        <begin position="314"/>
        <end position="324"/>
    </location>
</feature>
<dbReference type="PANTHER" id="PTHR42067">
    <property type="entry name" value="YALI0C15378P"/>
    <property type="match status" value="1"/>
</dbReference>
<dbReference type="SUPFAM" id="SSF58022">
    <property type="entry name" value="XRCC4, C-terminal oligomerization domain"/>
    <property type="match status" value="1"/>
</dbReference>
<feature type="coiled-coil region" evidence="1">
    <location>
        <begin position="158"/>
        <end position="192"/>
    </location>
</feature>
<comment type="caution">
    <text evidence="3">The sequence shown here is derived from an EMBL/GenBank/DDBJ whole genome shotgun (WGS) entry which is preliminary data.</text>
</comment>